<dbReference type="RefSeq" id="WP_110530353.1">
    <property type="nucleotide sequence ID" value="NZ_QKOE01000049.1"/>
</dbReference>
<feature type="active site" description="Proton donor" evidence="10">
    <location>
        <position position="115"/>
    </location>
</feature>
<protein>
    <recommendedName>
        <fullName evidence="10">2,3-dihydroxyphenylpropionate/2,3-dihydroxicinnamic acid 1,2-dioxygenase</fullName>
        <ecNumber evidence="10">1.13.11.16</ecNumber>
    </recommendedName>
    <alternativeName>
        <fullName evidence="10">3-carboxyethylcatechol 2,3-dioxygenase</fullName>
    </alternativeName>
</protein>
<evidence type="ECO:0000313" key="12">
    <source>
        <dbReference type="EMBL" id="PZA14269.1"/>
    </source>
</evidence>
<evidence type="ECO:0000313" key="13">
    <source>
        <dbReference type="Proteomes" id="UP000248259"/>
    </source>
</evidence>
<keyword evidence="9 10" id="KW-0408">Iron</keyword>
<dbReference type="GO" id="GO:0047070">
    <property type="term" value="F:3-carboxyethylcatechol 2,3-dioxygenase activity"/>
    <property type="evidence" value="ECO:0007669"/>
    <property type="project" value="UniProtKB-UniRule"/>
</dbReference>
<dbReference type="NCBIfam" id="NF009908">
    <property type="entry name" value="PRK13370.1-2"/>
    <property type="match status" value="1"/>
</dbReference>
<dbReference type="OrthoDB" id="8673673at2"/>
<dbReference type="Gene3D" id="3.40.830.10">
    <property type="entry name" value="LigB-like"/>
    <property type="match status" value="1"/>
</dbReference>
<dbReference type="InterPro" id="IPR004183">
    <property type="entry name" value="Xdiol_dOase_suB"/>
</dbReference>
<evidence type="ECO:0000256" key="8">
    <source>
        <dbReference type="ARBA" id="ARBA00023002"/>
    </source>
</evidence>
<dbReference type="Pfam" id="PF02900">
    <property type="entry name" value="LigB"/>
    <property type="match status" value="1"/>
</dbReference>
<dbReference type="GO" id="GO:0008198">
    <property type="term" value="F:ferrous iron binding"/>
    <property type="evidence" value="ECO:0007669"/>
    <property type="project" value="InterPro"/>
</dbReference>
<dbReference type="Proteomes" id="UP000248259">
    <property type="component" value="Unassembled WGS sequence"/>
</dbReference>
<feature type="active site" description="Proton acceptor" evidence="10">
    <location>
        <position position="179"/>
    </location>
</feature>
<dbReference type="InterPro" id="IPR023789">
    <property type="entry name" value="DHPP/DHXA_dioxygenase"/>
</dbReference>
<dbReference type="AlphaFoldDB" id="A0A323UPD8"/>
<evidence type="ECO:0000256" key="3">
    <source>
        <dbReference type="ARBA" id="ARBA00005207"/>
    </source>
</evidence>
<organism evidence="12 13">
    <name type="scientific">Parazoarcus communis SWub3 = DSM 12120</name>
    <dbReference type="NCBI Taxonomy" id="1121029"/>
    <lineage>
        <taxon>Bacteria</taxon>
        <taxon>Pseudomonadati</taxon>
        <taxon>Pseudomonadota</taxon>
        <taxon>Betaproteobacteria</taxon>
        <taxon>Rhodocyclales</taxon>
        <taxon>Zoogloeaceae</taxon>
        <taxon>Parazoarcus</taxon>
    </lineage>
</organism>
<comment type="catalytic activity">
    <reaction evidence="1 10">
        <text>(2E)-3-(2,3-dihydroxyphenyl)prop-2-enoate + O2 = (2Z,4E,7E)-2-hydroxy-6-oxonona-2,4,7-trienedioate + H(+)</text>
        <dbReference type="Rhea" id="RHEA:25054"/>
        <dbReference type="ChEBI" id="CHEBI:15378"/>
        <dbReference type="ChEBI" id="CHEBI:15379"/>
        <dbReference type="ChEBI" id="CHEBI:58642"/>
        <dbReference type="ChEBI" id="CHEBI:66888"/>
        <dbReference type="EC" id="1.13.11.16"/>
    </reaction>
</comment>
<name>A0A323UPD8_9RHOO</name>
<keyword evidence="8 10" id="KW-0560">Oxidoreductase</keyword>
<comment type="catalytic activity">
    <reaction evidence="2 10">
        <text>3-(2,3-dihydroxyphenyl)propanoate + O2 = (2Z,4E)-2-hydroxy-6-oxonona-2,4-dienedioate + H(+)</text>
        <dbReference type="Rhea" id="RHEA:23840"/>
        <dbReference type="ChEBI" id="CHEBI:15378"/>
        <dbReference type="ChEBI" id="CHEBI:15379"/>
        <dbReference type="ChEBI" id="CHEBI:46951"/>
        <dbReference type="ChEBI" id="CHEBI:66887"/>
        <dbReference type="EC" id="1.13.11.16"/>
    </reaction>
</comment>
<dbReference type="UniPathway" id="UPA00714"/>
<comment type="pathway">
    <text evidence="3 10">Aromatic compound metabolism; 3-phenylpropanoate degradation.</text>
</comment>
<proteinExistence type="inferred from homology"/>
<keyword evidence="6 10" id="KW-0058">Aromatic hydrocarbons catabolism</keyword>
<dbReference type="EMBL" id="QKOE01000049">
    <property type="protein sequence ID" value="PZA14269.1"/>
    <property type="molecule type" value="Genomic_DNA"/>
</dbReference>
<comment type="function">
    <text evidence="10">Catalyzes the non-heme iron(II)-dependent oxidative cleavage of 2,3-dihydroxyphenylpropionic acid and 2,3-dihydroxicinnamic acid into 2-hydroxy-6-ketononadienedioate and 2-hydroxy-6-ketononatrienedioate, respectively.</text>
</comment>
<evidence type="ECO:0000256" key="6">
    <source>
        <dbReference type="ARBA" id="ARBA00022797"/>
    </source>
</evidence>
<comment type="subunit">
    <text evidence="5 10">Homotetramer.</text>
</comment>
<comment type="caution">
    <text evidence="12">The sequence shown here is derived from an EMBL/GenBank/DDBJ whole genome shotgun (WGS) entry which is preliminary data.</text>
</comment>
<sequence>MKAMLQCMSHTPLKGYFDPAADVVAEVAQCVEKVREEIERFDPEVIYLFASDHYNGFFLDLMPQFCLGMAATSVGDYATPPGPLQVPRALAEQCARAVVDDGIDLAFSYRMQVDHGFAQTLVELTGSLDRYPVVPIMINAVAPPLASFKRARQLGEAVGRFARGRHARALFVASGGLSHNPPIPRIAVETDPVVIERIVAGRNPTPEARDARQKRTVAAARAFAAGEAGLHALNPEWDQTFMQQLCARDWRAIDAYRNDEVTEQAGASTHEVKSWVAASAAMDAACSGHWQGRARYYRAIPEWVAGFGALTGDGPPVQVPA</sequence>
<evidence type="ECO:0000256" key="9">
    <source>
        <dbReference type="ARBA" id="ARBA00023004"/>
    </source>
</evidence>
<evidence type="ECO:0000256" key="2">
    <source>
        <dbReference type="ARBA" id="ARBA00001843"/>
    </source>
</evidence>
<comment type="cofactor">
    <cofactor evidence="10">
        <name>Fe(2+)</name>
        <dbReference type="ChEBI" id="CHEBI:29033"/>
    </cofactor>
</comment>
<keyword evidence="13" id="KW-1185">Reference proteome</keyword>
<evidence type="ECO:0000256" key="1">
    <source>
        <dbReference type="ARBA" id="ARBA00001748"/>
    </source>
</evidence>
<evidence type="ECO:0000256" key="4">
    <source>
        <dbReference type="ARBA" id="ARBA00007030"/>
    </source>
</evidence>
<accession>A0A323UPD8</accession>
<feature type="domain" description="Extradiol ring-cleavage dioxygenase class III enzyme subunit B" evidence="11">
    <location>
        <begin position="7"/>
        <end position="308"/>
    </location>
</feature>
<dbReference type="HAMAP" id="MF_01653">
    <property type="entry name" value="MhpB"/>
    <property type="match status" value="1"/>
</dbReference>
<dbReference type="GO" id="GO:0019380">
    <property type="term" value="P:3-phenylpropionate catabolic process"/>
    <property type="evidence" value="ECO:0007669"/>
    <property type="project" value="UniProtKB-UniRule"/>
</dbReference>
<evidence type="ECO:0000256" key="7">
    <source>
        <dbReference type="ARBA" id="ARBA00022964"/>
    </source>
</evidence>
<keyword evidence="7 10" id="KW-0223">Dioxygenase</keyword>
<evidence type="ECO:0000256" key="10">
    <source>
        <dbReference type="HAMAP-Rule" id="MF_01653"/>
    </source>
</evidence>
<dbReference type="NCBIfam" id="NF009910">
    <property type="entry name" value="PRK13370.1-4"/>
    <property type="match status" value="1"/>
</dbReference>
<evidence type="ECO:0000259" key="11">
    <source>
        <dbReference type="Pfam" id="PF02900"/>
    </source>
</evidence>
<reference evidence="12 13" key="1">
    <citation type="submission" date="2018-06" db="EMBL/GenBank/DDBJ databases">
        <title>Azoarcus communis strain SWub3 genome.</title>
        <authorList>
            <person name="Zorraquino Salvo V."/>
            <person name="Toubiana D."/>
            <person name="Blumwald E."/>
        </authorList>
    </citation>
    <scope>NUCLEOTIDE SEQUENCE [LARGE SCALE GENOMIC DNA]</scope>
    <source>
        <strain evidence="12 13">SWub3</strain>
    </source>
</reference>
<gene>
    <name evidence="10" type="primary">mhpB</name>
    <name evidence="12" type="ORF">DNK49_22765</name>
</gene>
<dbReference type="EC" id="1.13.11.16" evidence="10"/>
<evidence type="ECO:0000256" key="5">
    <source>
        <dbReference type="ARBA" id="ARBA00011881"/>
    </source>
</evidence>
<dbReference type="SUPFAM" id="SSF53213">
    <property type="entry name" value="LigB-like"/>
    <property type="match status" value="1"/>
</dbReference>
<comment type="similarity">
    <text evidence="4 10">Belongs to the LigB/MhpB extradiol dioxygenase family.</text>
</comment>